<dbReference type="InterPro" id="IPR016167">
    <property type="entry name" value="FAD-bd_PCMH_sub1"/>
</dbReference>
<evidence type="ECO:0000256" key="2">
    <source>
        <dbReference type="ARBA" id="ARBA00008000"/>
    </source>
</evidence>
<evidence type="ECO:0000313" key="6">
    <source>
        <dbReference type="Proteomes" id="UP001044222"/>
    </source>
</evidence>
<evidence type="ECO:0000256" key="4">
    <source>
        <dbReference type="RuleBase" id="RU363113"/>
    </source>
</evidence>
<comment type="subunit">
    <text evidence="4">Homodimer.</text>
</comment>
<evidence type="ECO:0000256" key="1">
    <source>
        <dbReference type="ARBA" id="ARBA00001974"/>
    </source>
</evidence>
<dbReference type="GO" id="GO:0008609">
    <property type="term" value="F:alkylglycerone-phosphate synthase activity"/>
    <property type="evidence" value="ECO:0007669"/>
    <property type="project" value="UniProtKB-EC"/>
</dbReference>
<evidence type="ECO:0000313" key="5">
    <source>
        <dbReference type="EMBL" id="KAG5852603.1"/>
    </source>
</evidence>
<dbReference type="InterPro" id="IPR036318">
    <property type="entry name" value="FAD-bd_PCMH-like_sf"/>
</dbReference>
<reference evidence="5" key="1">
    <citation type="submission" date="2021-01" db="EMBL/GenBank/DDBJ databases">
        <title>A chromosome-scale assembly of European eel, Anguilla anguilla.</title>
        <authorList>
            <person name="Henkel C."/>
            <person name="Jong-Raadsen S.A."/>
            <person name="Dufour S."/>
            <person name="Weltzien F.-A."/>
            <person name="Palstra A.P."/>
            <person name="Pelster B."/>
            <person name="Spaink H.P."/>
            <person name="Van Den Thillart G.E."/>
            <person name="Jansen H."/>
            <person name="Zahm M."/>
            <person name="Klopp C."/>
            <person name="Cedric C."/>
            <person name="Louis A."/>
            <person name="Berthelot C."/>
            <person name="Parey E."/>
            <person name="Roest Crollius H."/>
            <person name="Montfort J."/>
            <person name="Robinson-Rechavi M."/>
            <person name="Bucao C."/>
            <person name="Bouchez O."/>
            <person name="Gislard M."/>
            <person name="Lluch J."/>
            <person name="Milhes M."/>
            <person name="Lampietro C."/>
            <person name="Lopez Roques C."/>
            <person name="Donnadieu C."/>
            <person name="Braasch I."/>
            <person name="Desvignes T."/>
            <person name="Postlethwait J."/>
            <person name="Bobe J."/>
            <person name="Guiguen Y."/>
            <person name="Dirks R."/>
        </authorList>
    </citation>
    <scope>NUCLEOTIDE SEQUENCE</scope>
    <source>
        <strain evidence="5">Tag_6206</strain>
        <tissue evidence="5">Liver</tissue>
    </source>
</reference>
<dbReference type="SUPFAM" id="SSF56176">
    <property type="entry name" value="FAD-binding/transporter-associated domain-like"/>
    <property type="match status" value="1"/>
</dbReference>
<dbReference type="EC" id="2.5.1.26" evidence="4"/>
<dbReference type="EMBL" id="JAFIRN010000003">
    <property type="protein sequence ID" value="KAG5852603.1"/>
    <property type="molecule type" value="Genomic_DNA"/>
</dbReference>
<comment type="subcellular location">
    <subcellularLocation>
        <location evidence="4">Peroxisome</location>
    </subcellularLocation>
</comment>
<dbReference type="GO" id="GO:0005777">
    <property type="term" value="C:peroxisome"/>
    <property type="evidence" value="ECO:0007669"/>
    <property type="project" value="UniProtKB-SubCell"/>
</dbReference>
<dbReference type="InterPro" id="IPR025650">
    <property type="entry name" value="Alkyl-DHAP_Synthase"/>
</dbReference>
<accession>A0A9D3MRC6</accession>
<evidence type="ECO:0000256" key="3">
    <source>
        <dbReference type="ARBA" id="ARBA00031574"/>
    </source>
</evidence>
<name>A0A9D3MRC6_ANGAN</name>
<sequence length="210" mass="23680">MASNYNSSERQRIAQQRLKIIAGHLQKDEDGELPRIFANDCKAEATDRHASIARTMPKRRQEIMKWNGWGYSDSRFLFNKKGQAEFTGKRYRLSGLILPSLKDWFEGTFGANLQHKSPAVPSVNTSAVQQPSLNEGFVQDLKASGIPSSHEAEDRLFRAHGHCLHEIFALREGKIGRIPDMVVWPNCHDDVVKIVELASKHNVCLIPYGG</sequence>
<keyword evidence="4" id="KW-0808">Transferase</keyword>
<gene>
    <name evidence="5" type="ORF">ANANG_G00064290</name>
</gene>
<comment type="pathway">
    <text evidence="4">Glycerolipid metabolism; ether lipid biosynthesis.</text>
</comment>
<dbReference type="GO" id="GO:0008610">
    <property type="term" value="P:lipid biosynthetic process"/>
    <property type="evidence" value="ECO:0007669"/>
    <property type="project" value="InterPro"/>
</dbReference>
<comment type="caution">
    <text evidence="5">The sequence shown here is derived from an EMBL/GenBank/DDBJ whole genome shotgun (WGS) entry which is preliminary data.</text>
</comment>
<keyword evidence="4" id="KW-0285">Flavoprotein</keyword>
<keyword evidence="4" id="KW-0576">Peroxisome</keyword>
<comment type="cofactor">
    <cofactor evidence="1 4">
        <name>FAD</name>
        <dbReference type="ChEBI" id="CHEBI:57692"/>
    </cofactor>
</comment>
<dbReference type="PANTHER" id="PTHR46568:SF1">
    <property type="entry name" value="ALKYLDIHYDROXYACETONEPHOSPHATE SYNTHASE, PEROXISOMAL"/>
    <property type="match status" value="1"/>
</dbReference>
<dbReference type="GO" id="GO:0050660">
    <property type="term" value="F:flavin adenine dinucleotide binding"/>
    <property type="evidence" value="ECO:0007669"/>
    <property type="project" value="InterPro"/>
</dbReference>
<dbReference type="Proteomes" id="UP001044222">
    <property type="component" value="Unassembled WGS sequence"/>
</dbReference>
<comment type="similarity">
    <text evidence="2 4">Belongs to the FAD-binding oxidoreductase/transferase type 4 family.</text>
</comment>
<organism evidence="5 6">
    <name type="scientific">Anguilla anguilla</name>
    <name type="common">European freshwater eel</name>
    <name type="synonym">Muraena anguilla</name>
    <dbReference type="NCBI Taxonomy" id="7936"/>
    <lineage>
        <taxon>Eukaryota</taxon>
        <taxon>Metazoa</taxon>
        <taxon>Chordata</taxon>
        <taxon>Craniata</taxon>
        <taxon>Vertebrata</taxon>
        <taxon>Euteleostomi</taxon>
        <taxon>Actinopterygii</taxon>
        <taxon>Neopterygii</taxon>
        <taxon>Teleostei</taxon>
        <taxon>Anguilliformes</taxon>
        <taxon>Anguillidae</taxon>
        <taxon>Anguilla</taxon>
    </lineage>
</organism>
<dbReference type="Gene3D" id="3.30.43.10">
    <property type="entry name" value="Uridine Diphospho-n-acetylenolpyruvylglucosamine Reductase, domain 2"/>
    <property type="match status" value="1"/>
</dbReference>
<keyword evidence="6" id="KW-1185">Reference proteome</keyword>
<keyword evidence="4" id="KW-0274">FAD</keyword>
<dbReference type="PANTHER" id="PTHR46568">
    <property type="entry name" value="ALKYLDIHYDROXYACETONEPHOSPHATE SYNTHASE, PEROXISOMAL"/>
    <property type="match status" value="1"/>
</dbReference>
<proteinExistence type="inferred from homology"/>
<keyword evidence="4" id="KW-0443">Lipid metabolism</keyword>
<comment type="function">
    <text evidence="4">Catalyzes the exchange of an acyl for a long-chain alkyl group and the formation of the ether bond in the biosynthesis of ether phospholipids.</text>
</comment>
<keyword evidence="4" id="KW-0444">Lipid biosynthesis</keyword>
<comment type="catalytic activity">
    <reaction evidence="4">
        <text>a long chain fatty alcohol + a 1-acylglycerone 3-phosphate = a 1-O-alkylglycerone 3-phosphate + a long-chain fatty acid + H(+)</text>
        <dbReference type="Rhea" id="RHEA:36171"/>
        <dbReference type="ChEBI" id="CHEBI:15378"/>
        <dbReference type="ChEBI" id="CHEBI:17135"/>
        <dbReference type="ChEBI" id="CHEBI:57534"/>
        <dbReference type="ChEBI" id="CHEBI:57560"/>
        <dbReference type="ChEBI" id="CHEBI:73315"/>
        <dbReference type="EC" id="2.5.1.26"/>
    </reaction>
</comment>
<protein>
    <recommendedName>
        <fullName evidence="3 4">Alkylglycerone-phosphate synthase</fullName>
        <shortName evidence="4">Alkyl-DHAP synthase</shortName>
        <ecNumber evidence="4">2.5.1.26</ecNumber>
    </recommendedName>
</protein>
<dbReference type="AlphaFoldDB" id="A0A9D3MRC6"/>
<dbReference type="Gene3D" id="3.30.160.650">
    <property type="match status" value="1"/>
</dbReference>